<sequence>MPLPPLPLPTSLEEIYSAGAFVQTGIDASFAEFLGKVTATEFNFQPSPEGDPETELDQKVQVRFNTARGPQDFPGIRLATVEDEALTWRATGATQAPMAEFHAPQPYHESLLTIARFLVGNAPVVRAQQGGHEAIVAVPFTQLPQDTRATILAGIERFSGGIDERLALLHLAQAMSLETDTTTHADSESIRLSDGTEVRLTPEGAPEGQRIVVLQGRNYGLLPEQVLSDAHFTAVEHQFFLEARYPNAEAELDPSTGSAVLNTATGSTTVNAHLIAVVDSENFTWAWAEPEYSSTVAAQAAHNLLRFGRDNALPDFVRPHLPLAWARAAHLPQMTMPVLGVWTLLTARLGEKTGLFLASSPTLTLPAPTRDVTDAVLAVKLPAQCDAARARSAYAASRGILL</sequence>
<evidence type="ECO:0000313" key="1">
    <source>
        <dbReference type="EMBL" id="ART21661.1"/>
    </source>
</evidence>
<dbReference type="Pfam" id="PF21813">
    <property type="entry name" value="DUF6882"/>
    <property type="match status" value="1"/>
</dbReference>
<dbReference type="EMBL" id="CP021252">
    <property type="protein sequence ID" value="ART21661.1"/>
    <property type="molecule type" value="Genomic_DNA"/>
</dbReference>
<dbReference type="KEGG" id="cstr:CBE89_09220"/>
<accession>A0A2Z2J4Z1</accession>
<name>A0A2Z2J4Z1_CORST</name>
<evidence type="ECO:0000313" key="2">
    <source>
        <dbReference type="Proteomes" id="UP000250197"/>
    </source>
</evidence>
<organism evidence="1 2">
    <name type="scientific">Corynebacterium striatum</name>
    <dbReference type="NCBI Taxonomy" id="43770"/>
    <lineage>
        <taxon>Bacteria</taxon>
        <taxon>Bacillati</taxon>
        <taxon>Actinomycetota</taxon>
        <taxon>Actinomycetes</taxon>
        <taxon>Mycobacteriales</taxon>
        <taxon>Corynebacteriaceae</taxon>
        <taxon>Corynebacterium</taxon>
    </lineage>
</organism>
<proteinExistence type="predicted"/>
<dbReference type="InterPro" id="IPR049249">
    <property type="entry name" value="DUF6882"/>
</dbReference>
<gene>
    <name evidence="1" type="ORF">CBE89_09220</name>
</gene>
<dbReference type="RefSeq" id="WP_086891729.1">
    <property type="nucleotide sequence ID" value="NZ_CP021252.1"/>
</dbReference>
<protein>
    <submittedName>
        <fullName evidence="1">Uncharacterized protein</fullName>
    </submittedName>
</protein>
<dbReference type="Proteomes" id="UP000250197">
    <property type="component" value="Chromosome"/>
</dbReference>
<dbReference type="AlphaFoldDB" id="A0A2Z2J4Z1"/>
<reference evidence="1 2" key="1">
    <citation type="submission" date="2017-05" db="EMBL/GenBank/DDBJ databases">
        <title>Complete genome sequence of Corynebacterium striatum KC-Na-1 isolated from Neophocaena asiaeorientalis in Korea.</title>
        <authorList>
            <person name="Kim J.H."/>
            <person name="Lee K."/>
        </authorList>
    </citation>
    <scope>NUCLEOTIDE SEQUENCE [LARGE SCALE GENOMIC DNA]</scope>
    <source>
        <strain evidence="1 2">KC-Na-01</strain>
    </source>
</reference>